<dbReference type="Pfam" id="PF03473">
    <property type="entry name" value="MOSC"/>
    <property type="match status" value="1"/>
</dbReference>
<dbReference type="AlphaFoldDB" id="A0AAW0U5U3"/>
<proteinExistence type="predicted"/>
<evidence type="ECO:0000313" key="2">
    <source>
        <dbReference type="EMBL" id="KAK8395444.1"/>
    </source>
</evidence>
<dbReference type="Proteomes" id="UP001487740">
    <property type="component" value="Unassembled WGS sequence"/>
</dbReference>
<dbReference type="GO" id="GO:0030151">
    <property type="term" value="F:molybdenum ion binding"/>
    <property type="evidence" value="ECO:0007669"/>
    <property type="project" value="InterPro"/>
</dbReference>
<dbReference type="Pfam" id="PF03476">
    <property type="entry name" value="MOSC_N"/>
    <property type="match status" value="1"/>
</dbReference>
<organism evidence="2 3">
    <name type="scientific">Scylla paramamosain</name>
    <name type="common">Mud crab</name>
    <dbReference type="NCBI Taxonomy" id="85552"/>
    <lineage>
        <taxon>Eukaryota</taxon>
        <taxon>Metazoa</taxon>
        <taxon>Ecdysozoa</taxon>
        <taxon>Arthropoda</taxon>
        <taxon>Crustacea</taxon>
        <taxon>Multicrustacea</taxon>
        <taxon>Malacostraca</taxon>
        <taxon>Eumalacostraca</taxon>
        <taxon>Eucarida</taxon>
        <taxon>Decapoda</taxon>
        <taxon>Pleocyemata</taxon>
        <taxon>Brachyura</taxon>
        <taxon>Eubrachyura</taxon>
        <taxon>Portunoidea</taxon>
        <taxon>Portunidae</taxon>
        <taxon>Portuninae</taxon>
        <taxon>Scylla</taxon>
    </lineage>
</organism>
<dbReference type="InterPro" id="IPR005302">
    <property type="entry name" value="MoCF_Sase_C"/>
</dbReference>
<sequence length="392" mass="44247">MYHTALFWGSFLLRNKLLFQCSRLRVVAGLGTAAAVTWVTCRRETIPAFPDGILKITCVGTSMGTAAVLAWVVWRRQRRPVLPDKWEEVGEVCDMTIYPLKSGRGVMVTEGEATPWGLASGELQDRCFMVVLVSTGTFVTGRQAEELLDVKLTFSSGVITLESKEAFTFKHNLKSNLRHPKVMDSKIWGEPVRGVDCGDEVAEWLSNVLYKGKEEVRLIYKADVMERRPPRRLTYYDFPQIRDTDTLYYADTSAFLITSQSSLEDLNHRLLHPIKMANFRPNIVVSGAPPFQEDDWLYIRIGRAVFRKIKPCERCLLTTVDTDSGKRHPTQEPLTTLRSYRLLKEPSDLAKVWATKPVFGCHFAIDVRGPVAVGDKVFVATATANSTFSIFN</sequence>
<evidence type="ECO:0000313" key="3">
    <source>
        <dbReference type="Proteomes" id="UP001487740"/>
    </source>
</evidence>
<gene>
    <name evidence="2" type="ORF">O3P69_006238</name>
</gene>
<feature type="domain" description="MOSC" evidence="1">
    <location>
        <begin position="228"/>
        <end position="380"/>
    </location>
</feature>
<comment type="caution">
    <text evidence="2">The sequence shown here is derived from an EMBL/GenBank/DDBJ whole genome shotgun (WGS) entry which is preliminary data.</text>
</comment>
<evidence type="ECO:0000259" key="1">
    <source>
        <dbReference type="PROSITE" id="PS51340"/>
    </source>
</evidence>
<keyword evidence="3" id="KW-1185">Reference proteome</keyword>
<dbReference type="PANTHER" id="PTHR14237">
    <property type="entry name" value="MOLYBDOPTERIN COFACTOR SULFURASE MOSC"/>
    <property type="match status" value="1"/>
</dbReference>
<dbReference type="GO" id="GO:0003824">
    <property type="term" value="F:catalytic activity"/>
    <property type="evidence" value="ECO:0007669"/>
    <property type="project" value="InterPro"/>
</dbReference>
<reference evidence="2 3" key="1">
    <citation type="submission" date="2023-03" db="EMBL/GenBank/DDBJ databases">
        <title>High-quality genome of Scylla paramamosain provides insights in environmental adaptation.</title>
        <authorList>
            <person name="Zhang L."/>
        </authorList>
    </citation>
    <scope>NUCLEOTIDE SEQUENCE [LARGE SCALE GENOMIC DNA]</scope>
    <source>
        <strain evidence="2">LZ_2023a</strain>
        <tissue evidence="2">Muscle</tissue>
    </source>
</reference>
<dbReference type="PROSITE" id="PS51340">
    <property type="entry name" value="MOSC"/>
    <property type="match status" value="1"/>
</dbReference>
<accession>A0AAW0U5U3</accession>
<dbReference type="EMBL" id="JARAKH010000018">
    <property type="protein sequence ID" value="KAK8395444.1"/>
    <property type="molecule type" value="Genomic_DNA"/>
</dbReference>
<dbReference type="InterPro" id="IPR005303">
    <property type="entry name" value="MOCOS_middle"/>
</dbReference>
<protein>
    <recommendedName>
        <fullName evidence="1">MOSC domain-containing protein</fullName>
    </recommendedName>
</protein>
<dbReference type="SUPFAM" id="SSF50800">
    <property type="entry name" value="PK beta-barrel domain-like"/>
    <property type="match status" value="1"/>
</dbReference>
<name>A0AAW0U5U3_SCYPA</name>
<dbReference type="PANTHER" id="PTHR14237:SF19">
    <property type="entry name" value="MITOCHONDRIAL AMIDOXIME REDUCING COMPONENT 1"/>
    <property type="match status" value="1"/>
</dbReference>
<dbReference type="GO" id="GO:0030170">
    <property type="term" value="F:pyridoxal phosphate binding"/>
    <property type="evidence" value="ECO:0007669"/>
    <property type="project" value="InterPro"/>
</dbReference>
<dbReference type="SUPFAM" id="SSF141673">
    <property type="entry name" value="MOSC N-terminal domain-like"/>
    <property type="match status" value="1"/>
</dbReference>
<dbReference type="InterPro" id="IPR011037">
    <property type="entry name" value="Pyrv_Knase-like_insert_dom_sf"/>
</dbReference>